<dbReference type="AlphaFoldDB" id="A0A8H4PWS2"/>
<dbReference type="OrthoDB" id="5149237at2759"/>
<gene>
    <name evidence="1" type="ORF">G6O67_001118</name>
</gene>
<proteinExistence type="predicted"/>
<protein>
    <submittedName>
        <fullName evidence="1">Uncharacterized protein</fullName>
    </submittedName>
</protein>
<evidence type="ECO:0000313" key="1">
    <source>
        <dbReference type="EMBL" id="KAF4511919.1"/>
    </source>
</evidence>
<dbReference type="EMBL" id="JAAVMX010000002">
    <property type="protein sequence ID" value="KAF4511919.1"/>
    <property type="molecule type" value="Genomic_DNA"/>
</dbReference>
<comment type="caution">
    <text evidence="1">The sequence shown here is derived from an EMBL/GenBank/DDBJ whole genome shotgun (WGS) entry which is preliminary data.</text>
</comment>
<accession>A0A8H4PWS2</accession>
<name>A0A8H4PWS2_9HYPO</name>
<keyword evidence="2" id="KW-1185">Reference proteome</keyword>
<evidence type="ECO:0000313" key="2">
    <source>
        <dbReference type="Proteomes" id="UP000557566"/>
    </source>
</evidence>
<dbReference type="Proteomes" id="UP000557566">
    <property type="component" value="Unassembled WGS sequence"/>
</dbReference>
<reference evidence="1 2" key="1">
    <citation type="journal article" date="2020" name="Genome Biol. Evol.">
        <title>A new high-quality draft genome assembly of the Chinese cordyceps Ophiocordyceps sinensis.</title>
        <authorList>
            <person name="Shu R."/>
            <person name="Zhang J."/>
            <person name="Meng Q."/>
            <person name="Zhang H."/>
            <person name="Zhou G."/>
            <person name="Li M."/>
            <person name="Wu P."/>
            <person name="Zhao Y."/>
            <person name="Chen C."/>
            <person name="Qin Q."/>
        </authorList>
    </citation>
    <scope>NUCLEOTIDE SEQUENCE [LARGE SCALE GENOMIC DNA]</scope>
    <source>
        <strain evidence="1 2">IOZ07</strain>
    </source>
</reference>
<organism evidence="1 2">
    <name type="scientific">Ophiocordyceps sinensis</name>
    <dbReference type="NCBI Taxonomy" id="72228"/>
    <lineage>
        <taxon>Eukaryota</taxon>
        <taxon>Fungi</taxon>
        <taxon>Dikarya</taxon>
        <taxon>Ascomycota</taxon>
        <taxon>Pezizomycotina</taxon>
        <taxon>Sordariomycetes</taxon>
        <taxon>Hypocreomycetidae</taxon>
        <taxon>Hypocreales</taxon>
        <taxon>Ophiocordycipitaceae</taxon>
        <taxon>Ophiocordyceps</taxon>
    </lineage>
</organism>
<sequence>MQPETPAPQSLAMPAMRLPTKLPSLADIGTFDGTDAARRWLARLRWALKSLNNGSLPDPSVAIQAIDVGLAGEAATFVDSTMTWRDVVVRAGNGEATLADLEHLETALKDRFAPITDNAGTRIQAPLQHKGSLPDPSVAIQAIGMRMTIQEARFVDSTMTLKDIVTASHPSLMTPAPEFRRGLQQLPDVPLVVYYRRTQQALRQSGGRDRPPPGDEELTLLERYHLADFIRQFVSGLANPDLKREAIGQRALMADSLAGAWSSTQVAKYILWPKERETDWAVRDAVVVALESYILDITGRPAHQVLANRYGFNPH</sequence>